<comment type="catalytic activity">
    <reaction evidence="11">
        <text>L-alpha-aminoacyl-L-histidine(out) = L-alpha-aminoacyl-L-histidine(in)</text>
        <dbReference type="Rhea" id="RHEA:79375"/>
        <dbReference type="ChEBI" id="CHEBI:229967"/>
    </reaction>
</comment>
<evidence type="ECO:0000256" key="24">
    <source>
        <dbReference type="ARBA" id="ARBA00046376"/>
    </source>
</evidence>
<comment type="catalytic activity">
    <reaction evidence="19">
        <text>L-alanyl-L-lysine(out) = L-alanyl-L-lysine(in)</text>
        <dbReference type="Rhea" id="RHEA:79415"/>
        <dbReference type="ChEBI" id="CHEBI:192470"/>
    </reaction>
</comment>
<comment type="catalytic activity">
    <reaction evidence="18">
        <text>L-histidyl-L-alpha-amino acid(out) = L-histidyl-L-alpha-amino acid(in)</text>
        <dbReference type="Rhea" id="RHEA:79379"/>
        <dbReference type="ChEBI" id="CHEBI:229964"/>
    </reaction>
</comment>
<evidence type="ECO:0000256" key="18">
    <source>
        <dbReference type="ARBA" id="ARBA00044912"/>
    </source>
</evidence>
<evidence type="ECO:0000256" key="7">
    <source>
        <dbReference type="ARBA" id="ARBA00023228"/>
    </source>
</evidence>
<evidence type="ECO:0000256" key="10">
    <source>
        <dbReference type="ARBA" id="ARBA00044881"/>
    </source>
</evidence>
<evidence type="ECO:0000256" key="17">
    <source>
        <dbReference type="ARBA" id="ARBA00044903"/>
    </source>
</evidence>
<dbReference type="RefSeq" id="WP_350332446.1">
    <property type="nucleotide sequence ID" value="NZ_CP054719.1"/>
</dbReference>
<evidence type="ECO:0000256" key="25">
    <source>
        <dbReference type="SAM" id="Phobius"/>
    </source>
</evidence>
<feature type="transmembrane region" description="Helical" evidence="25">
    <location>
        <begin position="355"/>
        <end position="383"/>
    </location>
</feature>
<dbReference type="PANTHER" id="PTHR23512:SF3">
    <property type="entry name" value="MAJOR FACILITATOR SUPERFAMILY DOMAIN-CONTAINING PROTEIN 1"/>
    <property type="match status" value="1"/>
</dbReference>
<comment type="catalytic activity">
    <reaction evidence="13">
        <text>L-alpha-aminoacyl-L-lysine(out) = L-alpha-aminoacyl-L-lysine(in)</text>
        <dbReference type="Rhea" id="RHEA:79383"/>
        <dbReference type="ChEBI" id="CHEBI:229966"/>
    </reaction>
</comment>
<evidence type="ECO:0000256" key="5">
    <source>
        <dbReference type="ARBA" id="ARBA00022989"/>
    </source>
</evidence>
<comment type="function">
    <text evidence="23">Lysosomal dipeptide uniporter that selectively exports lysine, arginine or histidine-containing dipeptides with a net positive charge from the lysosome lumen into the cytosol. Could play a role in a specific type of protein O-glycosylation indirectly regulating macrophages migration and tissue invasion. Also essential for liver homeostasis.</text>
</comment>
<comment type="catalytic activity">
    <reaction evidence="8">
        <text>L-lysyl-L-alanine(out) = L-lysyl-L-alanine(in)</text>
        <dbReference type="Rhea" id="RHEA:79399"/>
        <dbReference type="ChEBI" id="CHEBI:229954"/>
    </reaction>
</comment>
<dbReference type="Pfam" id="PF07690">
    <property type="entry name" value="MFS_1"/>
    <property type="match status" value="1"/>
</dbReference>
<evidence type="ECO:0000256" key="11">
    <source>
        <dbReference type="ARBA" id="ARBA00044884"/>
    </source>
</evidence>
<dbReference type="SUPFAM" id="SSF103473">
    <property type="entry name" value="MFS general substrate transporter"/>
    <property type="match status" value="1"/>
</dbReference>
<evidence type="ECO:0000256" key="16">
    <source>
        <dbReference type="ARBA" id="ARBA00044900"/>
    </source>
</evidence>
<evidence type="ECO:0000256" key="9">
    <source>
        <dbReference type="ARBA" id="ARBA00044878"/>
    </source>
</evidence>
<evidence type="ECO:0000313" key="27">
    <source>
        <dbReference type="EMBL" id="QOL19702.1"/>
    </source>
</evidence>
<evidence type="ECO:0000256" key="8">
    <source>
        <dbReference type="ARBA" id="ARBA00044876"/>
    </source>
</evidence>
<dbReference type="AlphaFoldDB" id="A0A7L9RT18"/>
<keyword evidence="28" id="KW-1185">Reference proteome</keyword>
<keyword evidence="5 25" id="KW-1133">Transmembrane helix</keyword>
<name>A0A7L9RT18_9PROT</name>
<dbReference type="InterPro" id="IPR052187">
    <property type="entry name" value="MFSD1"/>
</dbReference>
<proteinExistence type="inferred from homology"/>
<comment type="catalytic activity">
    <reaction evidence="14">
        <text>L-aspartyl-L-lysine(out) = L-aspartyl-L-lysine(in)</text>
        <dbReference type="Rhea" id="RHEA:79411"/>
        <dbReference type="ChEBI" id="CHEBI:229953"/>
    </reaction>
</comment>
<feature type="transmembrane region" description="Helical" evidence="25">
    <location>
        <begin position="150"/>
        <end position="168"/>
    </location>
</feature>
<evidence type="ECO:0000256" key="19">
    <source>
        <dbReference type="ARBA" id="ARBA00044919"/>
    </source>
</evidence>
<evidence type="ECO:0000256" key="23">
    <source>
        <dbReference type="ARBA" id="ARBA00045709"/>
    </source>
</evidence>
<evidence type="ECO:0000256" key="21">
    <source>
        <dbReference type="ARBA" id="ARBA00044985"/>
    </source>
</evidence>
<feature type="transmembrane region" description="Helical" evidence="25">
    <location>
        <begin position="117"/>
        <end position="138"/>
    </location>
</feature>
<dbReference type="GO" id="GO:0022857">
    <property type="term" value="F:transmembrane transporter activity"/>
    <property type="evidence" value="ECO:0007669"/>
    <property type="project" value="InterPro"/>
</dbReference>
<evidence type="ECO:0000256" key="22">
    <source>
        <dbReference type="ARBA" id="ARBA00045018"/>
    </source>
</evidence>
<dbReference type="PROSITE" id="PS50850">
    <property type="entry name" value="MFS"/>
    <property type="match status" value="1"/>
</dbReference>
<feature type="transmembrane region" description="Helical" evidence="25">
    <location>
        <begin position="233"/>
        <end position="254"/>
    </location>
</feature>
<reference evidence="27 28" key="1">
    <citation type="submission" date="2020-06" db="EMBL/GenBank/DDBJ databases">
        <title>The endosymbiont of the kinetoplastid Bodo saltans is a Paracaedibacter-like alpha-proteobacterium possessing a putative toxin-antitoxin system.</title>
        <authorList>
            <person name="Midha S."/>
            <person name="Rigden D.J."/>
            <person name="Siozios S."/>
            <person name="Hurst G.D.D."/>
            <person name="Jackson A.P."/>
        </authorList>
    </citation>
    <scope>NUCLEOTIDE SEQUENCE [LARGE SCALE GENOMIC DNA]</scope>
    <source>
        <strain evidence="27">Lake Konstanz</strain>
    </source>
</reference>
<comment type="similarity">
    <text evidence="2">Belongs to the major facilitator superfamily.</text>
</comment>
<feature type="transmembrane region" description="Helical" evidence="25">
    <location>
        <begin position="403"/>
        <end position="424"/>
    </location>
</feature>
<evidence type="ECO:0000256" key="13">
    <source>
        <dbReference type="ARBA" id="ARBA00044893"/>
    </source>
</evidence>
<feature type="transmembrane region" description="Helical" evidence="25">
    <location>
        <begin position="23"/>
        <end position="41"/>
    </location>
</feature>
<evidence type="ECO:0000256" key="20">
    <source>
        <dbReference type="ARBA" id="ARBA00044924"/>
    </source>
</evidence>
<evidence type="ECO:0000256" key="3">
    <source>
        <dbReference type="ARBA" id="ARBA00022448"/>
    </source>
</evidence>
<dbReference type="PANTHER" id="PTHR23512">
    <property type="entry name" value="MAJOR FACILITATOR SUPERFAMILY DOMAIN-CONTAINING PROTEIN 1"/>
    <property type="match status" value="1"/>
</dbReference>
<organism evidence="27 28">
    <name type="scientific">Candidatus Bodocaedibacter vickermanii</name>
    <dbReference type="NCBI Taxonomy" id="2741701"/>
    <lineage>
        <taxon>Bacteria</taxon>
        <taxon>Pseudomonadati</taxon>
        <taxon>Pseudomonadota</taxon>
        <taxon>Alphaproteobacteria</taxon>
        <taxon>Holosporales</taxon>
        <taxon>Candidatus Paracaedibacteraceae</taxon>
        <taxon>Candidatus Bodocaedibacter</taxon>
    </lineage>
</organism>
<evidence type="ECO:0000256" key="6">
    <source>
        <dbReference type="ARBA" id="ARBA00023136"/>
    </source>
</evidence>
<evidence type="ECO:0000313" key="28">
    <source>
        <dbReference type="Proteomes" id="UP000594001"/>
    </source>
</evidence>
<keyword evidence="6 25" id="KW-0472">Membrane</keyword>
<accession>A0A7L9RT18</accession>
<evidence type="ECO:0000256" key="15">
    <source>
        <dbReference type="ARBA" id="ARBA00044899"/>
    </source>
</evidence>
<feature type="transmembrane region" description="Helical" evidence="25">
    <location>
        <begin position="61"/>
        <end position="80"/>
    </location>
</feature>
<evidence type="ECO:0000256" key="2">
    <source>
        <dbReference type="ARBA" id="ARBA00008335"/>
    </source>
</evidence>
<dbReference type="EMBL" id="CP054719">
    <property type="protein sequence ID" value="QOL19702.1"/>
    <property type="molecule type" value="Genomic_DNA"/>
</dbReference>
<feature type="transmembrane region" description="Helical" evidence="25">
    <location>
        <begin position="274"/>
        <end position="295"/>
    </location>
</feature>
<sequence length="436" mass="48459">MIEDDKDKLAFSLMNTTEAEPRLPMKIFLFWFIGAFFYLYQSVLKVMPSVIAQDLTVDLNIAATSLGALGGIYFLAYASLQLPIGVLLDRFGVRRLMSFSIALCATGALLFSFSSNFYFALGARFVIGMGSSGAFIGAIKLVTMWFPTRLVPVFTGLTVFVGSMGSVIGNKPMALLLRHITWREASQIVAFIGFGLAVICFIFLRNNTAQQNRIRNFKDLLDGFKQVVKSPQILLIAFFAFFIYLPLSVLADMWGNLFIQRAYGLSRTQASECIQMIYFGVAFGAPAFGLIASIYTNYRLIFRIITVSQIPIMASIIWFQLPNILALQTTCFLLGILLGGQALKFNAAFAHASSAVSASIVGFVNMLCMLGGFVFQQLIGILLDVFWDGSMQDGHIFYTADTFSKALSIHIFALAICFFLTYYIRNKEHEVDEELD</sequence>
<comment type="catalytic activity">
    <reaction evidence="16">
        <text>L-lysyl-L-lysine(out) = L-lysyl-L-lysine(in)</text>
        <dbReference type="Rhea" id="RHEA:79403"/>
        <dbReference type="ChEBI" id="CHEBI:229956"/>
    </reaction>
</comment>
<feature type="transmembrane region" description="Helical" evidence="25">
    <location>
        <begin position="92"/>
        <end position="111"/>
    </location>
</feature>
<comment type="subcellular location">
    <subcellularLocation>
        <location evidence="1">Lysosome membrane</location>
        <topology evidence="1">Multi-pass membrane protein</topology>
    </subcellularLocation>
</comment>
<comment type="catalytic activity">
    <reaction evidence="20">
        <text>L-lysyl-glycine(out) = L-lysyl-glycine(in)</text>
        <dbReference type="Rhea" id="RHEA:79407"/>
        <dbReference type="ChEBI" id="CHEBI:191202"/>
    </reaction>
</comment>
<dbReference type="Gene3D" id="1.20.1250.20">
    <property type="entry name" value="MFS general substrate transporter like domains"/>
    <property type="match status" value="2"/>
</dbReference>
<comment type="catalytic activity">
    <reaction evidence="15">
        <text>L-arginyl-L-alpha-amino acid(out) = L-arginyl-L-alpha-amino acid(in)</text>
        <dbReference type="Rhea" id="RHEA:79371"/>
        <dbReference type="ChEBI" id="CHEBI:84315"/>
    </reaction>
</comment>
<feature type="transmembrane region" description="Helical" evidence="25">
    <location>
        <begin position="325"/>
        <end position="343"/>
    </location>
</feature>
<protein>
    <recommendedName>
        <fullName evidence="21">Lysosomal dipeptide transporter MFSD1</fullName>
    </recommendedName>
    <alternativeName>
        <fullName evidence="22">Major facilitator superfamily domain-containing protein 1</fullName>
    </alternativeName>
</protein>
<comment type="catalytic activity">
    <reaction evidence="12">
        <text>L-lysyl-L-alpha-amino acid(out) = L-lysyl-L-alpha-amino acid(in)</text>
        <dbReference type="Rhea" id="RHEA:79387"/>
        <dbReference type="ChEBI" id="CHEBI:229965"/>
    </reaction>
</comment>
<evidence type="ECO:0000256" key="14">
    <source>
        <dbReference type="ARBA" id="ARBA00044898"/>
    </source>
</evidence>
<evidence type="ECO:0000256" key="1">
    <source>
        <dbReference type="ARBA" id="ARBA00004155"/>
    </source>
</evidence>
<feature type="domain" description="Major facilitator superfamily (MFS) profile" evidence="26">
    <location>
        <begin position="27"/>
        <end position="425"/>
    </location>
</feature>
<keyword evidence="3" id="KW-0813">Transport</keyword>
<feature type="transmembrane region" description="Helical" evidence="25">
    <location>
        <begin position="300"/>
        <end position="319"/>
    </location>
</feature>
<evidence type="ECO:0000256" key="4">
    <source>
        <dbReference type="ARBA" id="ARBA00022692"/>
    </source>
</evidence>
<comment type="catalytic activity">
    <reaction evidence="10">
        <text>L-alpha-aminoacyl-L-arginine(out) = L-alpha-aminoacyl-L-arginine(in)</text>
        <dbReference type="Rhea" id="RHEA:79367"/>
        <dbReference type="ChEBI" id="CHEBI:229968"/>
    </reaction>
</comment>
<evidence type="ECO:0000259" key="26">
    <source>
        <dbReference type="PROSITE" id="PS50850"/>
    </source>
</evidence>
<dbReference type="InterPro" id="IPR011701">
    <property type="entry name" value="MFS"/>
</dbReference>
<dbReference type="InterPro" id="IPR020846">
    <property type="entry name" value="MFS_dom"/>
</dbReference>
<gene>
    <name evidence="27" type="primary">sauU_2</name>
    <name evidence="27" type="ORF">CPBP_00467</name>
</gene>
<dbReference type="GO" id="GO:0005765">
    <property type="term" value="C:lysosomal membrane"/>
    <property type="evidence" value="ECO:0007669"/>
    <property type="project" value="UniProtKB-SubCell"/>
</dbReference>
<comment type="catalytic activity">
    <reaction evidence="17">
        <text>L-arginyl-glycine(out) = L-arginyl-glycine(in)</text>
        <dbReference type="Rhea" id="RHEA:79391"/>
        <dbReference type="ChEBI" id="CHEBI:229955"/>
    </reaction>
</comment>
<dbReference type="InterPro" id="IPR036259">
    <property type="entry name" value="MFS_trans_sf"/>
</dbReference>
<evidence type="ECO:0000256" key="12">
    <source>
        <dbReference type="ARBA" id="ARBA00044891"/>
    </source>
</evidence>
<comment type="subunit">
    <text evidence="24">Homodimer. Interacts with lysosomal protein GLMP (via lumenal domain); the interaction starts while both proteins are still in the endoplasmic reticulum and is required for stabilization of MFSD1 in lysosomes but has no direct effect on its targeting to lysosomes or transporter activity.</text>
</comment>
<dbReference type="Proteomes" id="UP000594001">
    <property type="component" value="Chromosome"/>
</dbReference>
<dbReference type="KEGG" id="pbal:CPBP_00467"/>
<comment type="catalytic activity">
    <reaction evidence="9">
        <text>L-histidyl-glycine(out) = L-histidyl-glycine(in)</text>
        <dbReference type="Rhea" id="RHEA:79395"/>
        <dbReference type="ChEBI" id="CHEBI:229957"/>
    </reaction>
</comment>
<keyword evidence="4 25" id="KW-0812">Transmembrane</keyword>
<keyword evidence="7" id="KW-0458">Lysosome</keyword>
<feature type="transmembrane region" description="Helical" evidence="25">
    <location>
        <begin position="188"/>
        <end position="205"/>
    </location>
</feature>